<organism evidence="3 4">
    <name type="scientific">Campylobacter geochelonis</name>
    <dbReference type="NCBI Taxonomy" id="1780362"/>
    <lineage>
        <taxon>Bacteria</taxon>
        <taxon>Pseudomonadati</taxon>
        <taxon>Campylobacterota</taxon>
        <taxon>Epsilonproteobacteria</taxon>
        <taxon>Campylobacterales</taxon>
        <taxon>Campylobacteraceae</taxon>
        <taxon>Campylobacter</taxon>
    </lineage>
</organism>
<proteinExistence type="predicted"/>
<dbReference type="AlphaFoldDB" id="A0A128EBD5"/>
<dbReference type="RefSeq" id="WP_075539934.1">
    <property type="nucleotide sequence ID" value="NZ_CP053844.1"/>
</dbReference>
<feature type="region of interest" description="Disordered" evidence="1">
    <location>
        <begin position="79"/>
        <end position="101"/>
    </location>
</feature>
<evidence type="ECO:0000313" key="3">
    <source>
        <dbReference type="EMBL" id="CZE46306.1"/>
    </source>
</evidence>
<sequence length="150" mass="16950">MLGKIVDDGVIASNDGEIYKFSIDAFKNKDVLNRKLEFGDEVAFMLLNDKVSEVYFIGDVKSSKQSLKNAKFINKTQLKTQNPDKTSDISRSQSTQQNTDISTSLDIKETFVVRNKNDFKGFFYTSGYWCGCAITVMVVILIFAFVEARI</sequence>
<evidence type="ECO:0000256" key="2">
    <source>
        <dbReference type="SAM" id="Phobius"/>
    </source>
</evidence>
<accession>A0A128EBD5</accession>
<name>A0A128EBD5_9BACT</name>
<keyword evidence="2" id="KW-0812">Transmembrane</keyword>
<dbReference type="EMBL" id="FIZP01000001">
    <property type="protein sequence ID" value="CZE46306.1"/>
    <property type="molecule type" value="Genomic_DNA"/>
</dbReference>
<protein>
    <submittedName>
        <fullName evidence="3">Uncharacterized protein</fullName>
    </submittedName>
</protein>
<keyword evidence="2" id="KW-1133">Transmembrane helix</keyword>
<reference evidence="3 4" key="1">
    <citation type="submission" date="2016-02" db="EMBL/GenBank/DDBJ databases">
        <authorList>
            <consortium name="Pathogen Informatics"/>
        </authorList>
    </citation>
    <scope>NUCLEOTIDE SEQUENCE [LARGE SCALE GENOMIC DNA]</scope>
    <source>
        <strain evidence="3 4">RC20</strain>
    </source>
</reference>
<evidence type="ECO:0000256" key="1">
    <source>
        <dbReference type="SAM" id="MobiDB-lite"/>
    </source>
</evidence>
<gene>
    <name evidence="3" type="ORF">ERS672216_00298</name>
</gene>
<keyword evidence="4" id="KW-1185">Reference proteome</keyword>
<evidence type="ECO:0000313" key="4">
    <source>
        <dbReference type="Proteomes" id="UP000069632"/>
    </source>
</evidence>
<keyword evidence="2" id="KW-0472">Membrane</keyword>
<dbReference type="Proteomes" id="UP000069632">
    <property type="component" value="Unassembled WGS sequence"/>
</dbReference>
<feature type="transmembrane region" description="Helical" evidence="2">
    <location>
        <begin position="126"/>
        <end position="146"/>
    </location>
</feature>